<organism evidence="2 3">
    <name type="scientific">Dehalobacterium formicoaceticum</name>
    <dbReference type="NCBI Taxonomy" id="51515"/>
    <lineage>
        <taxon>Bacteria</taxon>
        <taxon>Bacillati</taxon>
        <taxon>Bacillota</taxon>
        <taxon>Clostridia</taxon>
        <taxon>Eubacteriales</taxon>
        <taxon>Peptococcaceae</taxon>
        <taxon>Dehalobacterium</taxon>
    </lineage>
</organism>
<name>A0ABT1Y877_9FIRM</name>
<keyword evidence="1" id="KW-0472">Membrane</keyword>
<feature type="transmembrane region" description="Helical" evidence="1">
    <location>
        <begin position="112"/>
        <end position="131"/>
    </location>
</feature>
<dbReference type="EMBL" id="JANPWE010000010">
    <property type="protein sequence ID" value="MCR6546691.1"/>
    <property type="molecule type" value="Genomic_DNA"/>
</dbReference>
<keyword evidence="1" id="KW-0812">Transmembrane</keyword>
<keyword evidence="3" id="KW-1185">Reference proteome</keyword>
<protein>
    <submittedName>
        <fullName evidence="2">Uncharacterized protein</fullName>
    </submittedName>
</protein>
<comment type="caution">
    <text evidence="2">The sequence shown here is derived from an EMBL/GenBank/DDBJ whole genome shotgun (WGS) entry which is preliminary data.</text>
</comment>
<accession>A0ABT1Y877</accession>
<gene>
    <name evidence="2" type="ORF">NVS47_14405</name>
</gene>
<keyword evidence="1" id="KW-1133">Transmembrane helix</keyword>
<feature type="transmembrane region" description="Helical" evidence="1">
    <location>
        <begin position="6"/>
        <end position="33"/>
    </location>
</feature>
<dbReference type="Proteomes" id="UP001524944">
    <property type="component" value="Unassembled WGS sequence"/>
</dbReference>
<evidence type="ECO:0000256" key="1">
    <source>
        <dbReference type="SAM" id="Phobius"/>
    </source>
</evidence>
<proteinExistence type="predicted"/>
<dbReference type="RefSeq" id="WP_257913971.1">
    <property type="nucleotide sequence ID" value="NZ_JANPWE010000010.1"/>
</dbReference>
<evidence type="ECO:0000313" key="3">
    <source>
        <dbReference type="Proteomes" id="UP001524944"/>
    </source>
</evidence>
<sequence length="357" mass="41778">MFELNSYFFILLNITSGLLSLLGAVGIFISLIIQRRVSRLQDIIEEILDLSYEESANTTVKIQNLIYKYQMQYIFPAKPIKTVIHYININIAFQLLFWSWLLYLIFRGPFNWVSLIYLWPLFAMLFVMLFYRKLIKCTLNPVDNRLFNSFIPPPRYLRSIAFLSSYVNVAVKTIMQQARPTPVLRQKSPDSWEVLLKEELPLDDYHYYFVLKDRSGILFDAYGHVLIELDQDPITGKPRPTARNLNIPLGIIEKKLQLVQPQAYFFVFPKGEKNPITFTYLLEKIDTVYFVPTTPEVSTNHFITYHFCGENTLQILTNEATDDIAKFLPEKIPAHGMRRYQEQGGQEQVIESKPYID</sequence>
<evidence type="ECO:0000313" key="2">
    <source>
        <dbReference type="EMBL" id="MCR6546691.1"/>
    </source>
</evidence>
<reference evidence="2 3" key="1">
    <citation type="submission" date="2022-08" db="EMBL/GenBank/DDBJ databases">
        <title>Proteogenomics of the novel Dehalobacterium formicoaceticum strain EZ94 highlights a key role of methyltransferases during anaerobic dichloromethane degradation.</title>
        <authorList>
            <person name="Wasmund K."/>
        </authorList>
    </citation>
    <scope>NUCLEOTIDE SEQUENCE [LARGE SCALE GENOMIC DNA]</scope>
    <source>
        <strain evidence="2 3">EZ94</strain>
    </source>
</reference>
<feature type="transmembrane region" description="Helical" evidence="1">
    <location>
        <begin position="83"/>
        <end position="106"/>
    </location>
</feature>